<feature type="domain" description="Cadherin" evidence="13">
    <location>
        <begin position="243"/>
        <end position="350"/>
    </location>
</feature>
<keyword evidence="3" id="KW-0677">Repeat</keyword>
<dbReference type="PRINTS" id="PR00205">
    <property type="entry name" value="CADHERIN"/>
</dbReference>
<evidence type="ECO:0000256" key="3">
    <source>
        <dbReference type="ARBA" id="ARBA00022737"/>
    </source>
</evidence>
<evidence type="ECO:0000256" key="4">
    <source>
        <dbReference type="ARBA" id="ARBA00022837"/>
    </source>
</evidence>
<dbReference type="InterPro" id="IPR015919">
    <property type="entry name" value="Cadherin-like_sf"/>
</dbReference>
<reference evidence="15" key="1">
    <citation type="submission" date="2025-08" db="UniProtKB">
        <authorList>
            <consortium name="RefSeq"/>
        </authorList>
    </citation>
    <scope>IDENTIFICATION</scope>
</reference>
<dbReference type="Pfam" id="PF00028">
    <property type="entry name" value="Cadherin"/>
    <property type="match status" value="4"/>
</dbReference>
<dbReference type="InterPro" id="IPR032455">
    <property type="entry name" value="Cadherin_C"/>
</dbReference>
<dbReference type="GeneID" id="107125748"/>
<feature type="region of interest" description="Disordered" evidence="10">
    <location>
        <begin position="787"/>
        <end position="807"/>
    </location>
</feature>
<keyword evidence="6 11" id="KW-1133">Transmembrane helix</keyword>
<feature type="domain" description="Cadherin" evidence="13">
    <location>
        <begin position="134"/>
        <end position="242"/>
    </location>
</feature>
<evidence type="ECO:0000256" key="6">
    <source>
        <dbReference type="ARBA" id="ARBA00022989"/>
    </source>
</evidence>
<feature type="domain" description="Cadherin" evidence="13">
    <location>
        <begin position="351"/>
        <end position="456"/>
    </location>
</feature>
<dbReference type="SUPFAM" id="SSF49313">
    <property type="entry name" value="Cadherin-like"/>
    <property type="match status" value="6"/>
</dbReference>
<feature type="region of interest" description="Disordered" evidence="10">
    <location>
        <begin position="845"/>
        <end position="947"/>
    </location>
</feature>
<dbReference type="CDD" id="cd11304">
    <property type="entry name" value="Cadherin_repeat"/>
    <property type="match status" value="6"/>
</dbReference>
<evidence type="ECO:0000313" key="14">
    <source>
        <dbReference type="Proteomes" id="UP000694871"/>
    </source>
</evidence>
<keyword evidence="2 11" id="KW-0812">Transmembrane</keyword>
<feature type="domain" description="Cadherin" evidence="13">
    <location>
        <begin position="457"/>
        <end position="563"/>
    </location>
</feature>
<dbReference type="RefSeq" id="XP_015284689.1">
    <property type="nucleotide sequence ID" value="XM_015429203.1"/>
</dbReference>
<keyword evidence="7 11" id="KW-0472">Membrane</keyword>
<evidence type="ECO:0000256" key="7">
    <source>
        <dbReference type="ARBA" id="ARBA00023136"/>
    </source>
</evidence>
<evidence type="ECO:0000256" key="8">
    <source>
        <dbReference type="ARBA" id="ARBA00023180"/>
    </source>
</evidence>
<evidence type="ECO:0000256" key="5">
    <source>
        <dbReference type="ARBA" id="ARBA00022889"/>
    </source>
</evidence>
<organism evidence="14 15">
    <name type="scientific">Gekko japonicus</name>
    <name type="common">Schlegel's Japanese gecko</name>
    <dbReference type="NCBI Taxonomy" id="146911"/>
    <lineage>
        <taxon>Eukaryota</taxon>
        <taxon>Metazoa</taxon>
        <taxon>Chordata</taxon>
        <taxon>Craniata</taxon>
        <taxon>Vertebrata</taxon>
        <taxon>Euteleostomi</taxon>
        <taxon>Lepidosauria</taxon>
        <taxon>Squamata</taxon>
        <taxon>Bifurcata</taxon>
        <taxon>Gekkota</taxon>
        <taxon>Gekkonidae</taxon>
        <taxon>Gekkoninae</taxon>
        <taxon>Gekko</taxon>
    </lineage>
</organism>
<evidence type="ECO:0000256" key="9">
    <source>
        <dbReference type="PROSITE-ProRule" id="PRU00043"/>
    </source>
</evidence>
<dbReference type="Pfam" id="PF08266">
    <property type="entry name" value="Cadherin_2"/>
    <property type="match status" value="1"/>
</dbReference>
<protein>
    <submittedName>
        <fullName evidence="15">Protocadherin alpha-3-like</fullName>
    </submittedName>
</protein>
<keyword evidence="8" id="KW-0325">Glycoprotein</keyword>
<evidence type="ECO:0000256" key="2">
    <source>
        <dbReference type="ARBA" id="ARBA00022692"/>
    </source>
</evidence>
<gene>
    <name evidence="15" type="primary">LOC107125748</name>
</gene>
<dbReference type="Gene3D" id="2.60.40.60">
    <property type="entry name" value="Cadherins"/>
    <property type="match status" value="6"/>
</dbReference>
<keyword evidence="12" id="KW-0732">Signal</keyword>
<feature type="chain" id="PRO_5045900228" evidence="12">
    <location>
        <begin position="30"/>
        <end position="947"/>
    </location>
</feature>
<dbReference type="InterPro" id="IPR050174">
    <property type="entry name" value="Protocadherin/Cadherin-CA"/>
</dbReference>
<dbReference type="PANTHER" id="PTHR24028:SF133">
    <property type="entry name" value="PROTOCADHERIN ALPHA-4"/>
    <property type="match status" value="1"/>
</dbReference>
<proteinExistence type="predicted"/>
<dbReference type="InterPro" id="IPR020894">
    <property type="entry name" value="Cadherin_CS"/>
</dbReference>
<comment type="subcellular location">
    <subcellularLocation>
        <location evidence="1">Membrane</location>
        <topology evidence="1">Single-pass membrane protein</topology>
    </subcellularLocation>
</comment>
<evidence type="ECO:0000259" key="13">
    <source>
        <dbReference type="PROSITE" id="PS50268"/>
    </source>
</evidence>
<dbReference type="InterPro" id="IPR013164">
    <property type="entry name" value="Cadherin_N"/>
</dbReference>
<keyword evidence="5" id="KW-0130">Cell adhesion</keyword>
<evidence type="ECO:0000313" key="15">
    <source>
        <dbReference type="RefSeq" id="XP_015284689.1"/>
    </source>
</evidence>
<feature type="domain" description="Cadherin" evidence="13">
    <location>
        <begin position="581"/>
        <end position="684"/>
    </location>
</feature>
<evidence type="ECO:0000256" key="1">
    <source>
        <dbReference type="ARBA" id="ARBA00004167"/>
    </source>
</evidence>
<feature type="domain" description="Cadherin" evidence="13">
    <location>
        <begin position="34"/>
        <end position="133"/>
    </location>
</feature>
<feature type="compositionally biased region" description="Low complexity" evidence="10">
    <location>
        <begin position="861"/>
        <end position="878"/>
    </location>
</feature>
<name>A0ABM1LFF2_GEKJA</name>
<dbReference type="PROSITE" id="PS00232">
    <property type="entry name" value="CADHERIN_1"/>
    <property type="match status" value="4"/>
</dbReference>
<dbReference type="Proteomes" id="UP000694871">
    <property type="component" value="Unplaced"/>
</dbReference>
<feature type="signal peptide" evidence="12">
    <location>
        <begin position="1"/>
        <end position="29"/>
    </location>
</feature>
<dbReference type="InterPro" id="IPR002126">
    <property type="entry name" value="Cadherin-like_dom"/>
</dbReference>
<keyword evidence="4 9" id="KW-0106">Calcium</keyword>
<evidence type="ECO:0000256" key="11">
    <source>
        <dbReference type="SAM" id="Phobius"/>
    </source>
</evidence>
<dbReference type="SMART" id="SM00112">
    <property type="entry name" value="CA"/>
    <property type="match status" value="6"/>
</dbReference>
<dbReference type="PROSITE" id="PS50268">
    <property type="entry name" value="CADHERIN_2"/>
    <property type="match status" value="6"/>
</dbReference>
<dbReference type="PANTHER" id="PTHR24028">
    <property type="entry name" value="CADHERIN-87A"/>
    <property type="match status" value="1"/>
</dbReference>
<sequence>MVVVHRCLLVRSWLLQVILLHTACEMGSGQLHYSVPEESQHGAFVGHIAQDLGLEVGELMPRMFRMVSQGRRDYFEVNLQNGILFVNSRIDREELCAKMPVCTIHLEVILDKPLRVFHVEVEIKDINDNAPLFPAAEQNLVIAESRPPGSSFPLEGASDDDIGSNSHISYKISPNEHFTLDYQNSKEPGESLVIVLRKPLDRELTHVYNLLLTATDGGKPEQTGTAHLVINVLDVNDNAPIFNQSVYKIKLLENAKIGAVIVSLNATDLDEGINKDITYSIRSVNPNNLGTLINLDPSNGQMRLNGELDFESIKLGEIGVEATDKGIPPMKGHCKVLIEVLDVNDNAPEVTVSSLSVPVPENSPPGTVVALISISDRDSGANGQVTCSMWPSGLPFKLTSTFKNYYSLVLAKPLDREQVAEYSLVVFAQDQGDPPLSASSSLVVPISDVNDNAPTFAQPSYTVFVKENNPPGAHIFTVSASDPDVAENALVSYWLDEKLWPLSSYISVHSESGKLYALQPLDYEEVKLLEFRVRAKDAGLPSLCGNVTVQVFVLDENDNAPAVSGPAEDTPSLLKVPVAAGYVVGKIHALDADSGYNAWLRYELYDATSSPWRVGLYSGEISTARALEEAEGSNIQSLLVLVKDHGKMVLSTTATFSVSLVASAQAAQTDARLSRMGGSAKPLADTANLYLIIAICSVSSLFLLVILVYVALRCQSQAKEAMMYGPGTATLVCASEVGSWSYSNRHSHILAGVSGEPGAKNDLMVFSPNIPVLTGSGKELVPNAAGQILRGGGGETPTKQEERRGGMSAQAPLGFAVAAPPSEGSPHAASPAVCSRGDLASEASRCCGRERERSVRPGQPAGEAATGGYSGSAASGETCSFSTQSCRVGRRGDSRRRKGTRGGCAERSCGPAAGGAGTRRPEATSSRTAQSGGARRAGGLFSKGAWS</sequence>
<evidence type="ECO:0000256" key="12">
    <source>
        <dbReference type="SAM" id="SignalP"/>
    </source>
</evidence>
<evidence type="ECO:0000256" key="10">
    <source>
        <dbReference type="SAM" id="MobiDB-lite"/>
    </source>
</evidence>
<keyword evidence="14" id="KW-1185">Reference proteome</keyword>
<feature type="transmembrane region" description="Helical" evidence="11">
    <location>
        <begin position="689"/>
        <end position="712"/>
    </location>
</feature>
<dbReference type="Pfam" id="PF16492">
    <property type="entry name" value="Cadherin_C_2"/>
    <property type="match status" value="1"/>
</dbReference>
<accession>A0ABM1LFF2</accession>